<evidence type="ECO:0000313" key="5">
    <source>
        <dbReference type="Proteomes" id="UP000076321"/>
    </source>
</evidence>
<dbReference type="EMBL" id="LOBU02000010">
    <property type="protein sequence ID" value="OKA08781.1"/>
    <property type="molecule type" value="Genomic_DNA"/>
</dbReference>
<keyword evidence="2" id="KW-1133">Transmembrane helix</keyword>
<feature type="region of interest" description="Disordered" evidence="1">
    <location>
        <begin position="1"/>
        <end position="69"/>
    </location>
</feature>
<dbReference type="EMBL" id="LQCI01000023">
    <property type="protein sequence ID" value="KZB83315.1"/>
    <property type="molecule type" value="Genomic_DNA"/>
</dbReference>
<reference evidence="4 6" key="2">
    <citation type="submission" date="2016-11" db="EMBL/GenBank/DDBJ databases">
        <title>Genome sequencing of Amycolatopsis regifaucium.</title>
        <authorList>
            <person name="Mayilraj S."/>
            <person name="Kaur N."/>
        </authorList>
    </citation>
    <scope>NUCLEOTIDE SEQUENCE [LARGE SCALE GENOMIC DNA]</scope>
    <source>
        <strain evidence="4 6">GY080</strain>
    </source>
</reference>
<accession>A0A154MFU1</accession>
<feature type="transmembrane region" description="Helical" evidence="2">
    <location>
        <begin position="176"/>
        <end position="199"/>
    </location>
</feature>
<proteinExistence type="predicted"/>
<dbReference type="Proteomes" id="UP000076321">
    <property type="component" value="Unassembled WGS sequence"/>
</dbReference>
<dbReference type="Proteomes" id="UP000186883">
    <property type="component" value="Unassembled WGS sequence"/>
</dbReference>
<gene>
    <name evidence="4" type="ORF">ATP06_0210435</name>
    <name evidence="3" type="ORF">AVL48_03970</name>
</gene>
<protein>
    <submittedName>
        <fullName evidence="3">Uncharacterized protein</fullName>
    </submittedName>
</protein>
<evidence type="ECO:0000256" key="2">
    <source>
        <dbReference type="SAM" id="Phobius"/>
    </source>
</evidence>
<dbReference type="OrthoDB" id="3616706at2"/>
<evidence type="ECO:0000313" key="3">
    <source>
        <dbReference type="EMBL" id="KZB83315.1"/>
    </source>
</evidence>
<comment type="caution">
    <text evidence="3">The sequence shown here is derived from an EMBL/GenBank/DDBJ whole genome shotgun (WGS) entry which is preliminary data.</text>
</comment>
<dbReference type="AlphaFoldDB" id="A0A154MFU1"/>
<evidence type="ECO:0000256" key="1">
    <source>
        <dbReference type="SAM" id="MobiDB-lite"/>
    </source>
</evidence>
<evidence type="ECO:0000313" key="4">
    <source>
        <dbReference type="EMBL" id="OKA08781.1"/>
    </source>
</evidence>
<name>A0A154MFU1_9PSEU</name>
<keyword evidence="6" id="KW-1185">Reference proteome</keyword>
<feature type="compositionally biased region" description="Polar residues" evidence="1">
    <location>
        <begin position="40"/>
        <end position="51"/>
    </location>
</feature>
<organism evidence="3 5">
    <name type="scientific">Amycolatopsis regifaucium</name>
    <dbReference type="NCBI Taxonomy" id="546365"/>
    <lineage>
        <taxon>Bacteria</taxon>
        <taxon>Bacillati</taxon>
        <taxon>Actinomycetota</taxon>
        <taxon>Actinomycetes</taxon>
        <taxon>Pseudonocardiales</taxon>
        <taxon>Pseudonocardiaceae</taxon>
        <taxon>Amycolatopsis</taxon>
    </lineage>
</organism>
<sequence>MVTMSGKGETPFFDAPDIAKGDGTQADPPGDTFADPVSGLVTTGTAGQLDSSGAADEVHLPVPGPVQPDPEYVSRMVNAAMLAEDQSSRTPGAEQSALLPSPKIISTVGEQGPTPIGILPQQRTWPTRPPQLLRQPRRLKQEDSVEADEEAEVEVRRVKRSMQLPRLGKPSSNTTGVMIAIALMIVFAILAIQLLASLFNSIAGIFG</sequence>
<keyword evidence="2" id="KW-0472">Membrane</keyword>
<keyword evidence="2" id="KW-0812">Transmembrane</keyword>
<evidence type="ECO:0000313" key="6">
    <source>
        <dbReference type="Proteomes" id="UP000186883"/>
    </source>
</evidence>
<reference evidence="3 5" key="1">
    <citation type="submission" date="2015-12" db="EMBL/GenBank/DDBJ databases">
        <title>Amycolatopsis regifaucium genome sequencing and assembly.</title>
        <authorList>
            <person name="Mayilraj S."/>
        </authorList>
    </citation>
    <scope>NUCLEOTIDE SEQUENCE [LARGE SCALE GENOMIC DNA]</scope>
    <source>
        <strain evidence="3 5">GY080</strain>
    </source>
</reference>